<feature type="transmembrane region" description="Helical" evidence="1">
    <location>
        <begin position="31"/>
        <end position="50"/>
    </location>
</feature>
<gene>
    <name evidence="2" type="ORF">JEOPIN946_01600</name>
</gene>
<dbReference type="Proteomes" id="UP000588186">
    <property type="component" value="Unassembled WGS sequence"/>
</dbReference>
<proteinExistence type="predicted"/>
<name>A0A6V7RPY2_9BACL</name>
<keyword evidence="1" id="KW-1133">Transmembrane helix</keyword>
<accession>A0A6V7RPY2</accession>
<organism evidence="2 3">
    <name type="scientific">Phocicoccus pinnipedialis</name>
    <dbReference type="NCBI Taxonomy" id="110845"/>
    <lineage>
        <taxon>Bacteria</taxon>
        <taxon>Bacillati</taxon>
        <taxon>Bacillota</taxon>
        <taxon>Bacilli</taxon>
        <taxon>Bacillales</taxon>
        <taxon>Salinicoccaceae</taxon>
        <taxon>Phocicoccus</taxon>
    </lineage>
</organism>
<dbReference type="EMBL" id="CAJEWB010000014">
    <property type="protein sequence ID" value="CAD2079689.1"/>
    <property type="molecule type" value="Genomic_DNA"/>
</dbReference>
<evidence type="ECO:0000256" key="1">
    <source>
        <dbReference type="SAM" id="Phobius"/>
    </source>
</evidence>
<evidence type="ECO:0000313" key="3">
    <source>
        <dbReference type="Proteomes" id="UP000588186"/>
    </source>
</evidence>
<evidence type="ECO:0000313" key="2">
    <source>
        <dbReference type="EMBL" id="CAD2079689.1"/>
    </source>
</evidence>
<reference evidence="2 3" key="1">
    <citation type="submission" date="2020-07" db="EMBL/GenBank/DDBJ databases">
        <authorList>
            <person name="Criscuolo A."/>
        </authorList>
    </citation>
    <scope>NUCLEOTIDE SEQUENCE [LARGE SCALE GENOMIC DNA]</scope>
    <source>
        <strain evidence="2">CIP107946</strain>
    </source>
</reference>
<keyword evidence="1" id="KW-0812">Transmembrane</keyword>
<dbReference type="AlphaFoldDB" id="A0A6V7RPY2"/>
<sequence length="64" mass="7421">MSRKTYLFLLIVLFLNSIRYSGVLLEGNSSLYFIIFFIINLSAFIILLIFNNKIIQSSLDKKSI</sequence>
<protein>
    <submittedName>
        <fullName evidence="2">Uncharacterized protein</fullName>
    </submittedName>
</protein>
<keyword evidence="3" id="KW-1185">Reference proteome</keyword>
<keyword evidence="1" id="KW-0472">Membrane</keyword>
<comment type="caution">
    <text evidence="2">The sequence shown here is derived from an EMBL/GenBank/DDBJ whole genome shotgun (WGS) entry which is preliminary data.</text>
</comment>